<feature type="binding site" evidence="5">
    <location>
        <position position="122"/>
    </location>
    <ligand>
        <name>FAD</name>
        <dbReference type="ChEBI" id="CHEBI:57692"/>
    </ligand>
</feature>
<dbReference type="SUPFAM" id="SSF54373">
    <property type="entry name" value="FAD-linked reductases, C-terminal domain"/>
    <property type="match status" value="1"/>
</dbReference>
<dbReference type="GO" id="GO:0050660">
    <property type="term" value="F:flavin adenine dinucleotide binding"/>
    <property type="evidence" value="ECO:0007669"/>
    <property type="project" value="InterPro"/>
</dbReference>
<dbReference type="PANTHER" id="PTHR11552">
    <property type="entry name" value="GLUCOSE-METHANOL-CHOLINE GMC OXIDOREDUCTASE"/>
    <property type="match status" value="1"/>
</dbReference>
<evidence type="ECO:0000313" key="9">
    <source>
        <dbReference type="Proteomes" id="UP001152798"/>
    </source>
</evidence>
<dbReference type="Pfam" id="PF00732">
    <property type="entry name" value="GMC_oxred_N"/>
    <property type="match status" value="1"/>
</dbReference>
<evidence type="ECO:0000259" key="7">
    <source>
        <dbReference type="PROSITE" id="PS00624"/>
    </source>
</evidence>
<evidence type="ECO:0000313" key="8">
    <source>
        <dbReference type="EMBL" id="CAH1394550.1"/>
    </source>
</evidence>
<name>A0A9P0EBY3_NEZVI</name>
<comment type="cofactor">
    <cofactor evidence="1 5">
        <name>FAD</name>
        <dbReference type="ChEBI" id="CHEBI:57692"/>
    </cofactor>
</comment>
<protein>
    <recommendedName>
        <fullName evidence="7">Glucose-methanol-choline oxidoreductase N-terminal domain-containing protein</fullName>
    </recommendedName>
</protein>
<keyword evidence="9" id="KW-1185">Reference proteome</keyword>
<sequence>MILSTKEFWATFLAFLRLHFPEQLDEGLRTPNTRQEDVAAEYDFIIAGAGSAGCVLANRLSENPGWKVLLIEAGWRDDYVSDTPFLAEFLGNTEKDWNYTTVKQERACLSTEGTCRAPKGRVIGGCSTINWMIYNRGNREDYDEWERLGNHGWGYEQVLPYFKKAENMTEECLLGSNTHSSSGPLNVQYPRYVTPLRRDYVRAGEEIGWRFTDYNAGEQRNVIDYLQYTMNGPLRESTVKAYLDPIRSRKNVDIIMDSMVSRVLIEDNVARGVEYYRDGKAYKVFAKKEVILSTGAIETPKLLMLSGIGPSQELKKHDIGVLVDLPVGKYYQDHINIPIYFEVNELAETVTESIWKTNESIMAFAKDKDGPLTMAPGGTEATSFFNPLEKGPPSVQTIYCSAAPSNNLGDKKIIKAWVVNIQPLSVGEIRLKSGDFRNPPLLDPNLFRDETDKKVLEKGIERLFEFMNSETMSKYSPKLYTEHVQPKCHGKEGSEYIGCAIAEYSELTDRPFGTARMGPRGSDAVVSSADLTVRGLRQLRVVDASVMPKNPGANTNAPVIMIAEKAADIIRSYYQEYRSCDEIIEETENHEETTTNRPKPPSFAFNHPSRKPNIFNNFYNQLQNMMKPKLHD</sequence>
<dbReference type="InterPro" id="IPR007867">
    <property type="entry name" value="GMC_OxRtase_C"/>
</dbReference>
<evidence type="ECO:0000256" key="3">
    <source>
        <dbReference type="ARBA" id="ARBA00022630"/>
    </source>
</evidence>
<evidence type="ECO:0000256" key="4">
    <source>
        <dbReference type="ARBA" id="ARBA00022827"/>
    </source>
</evidence>
<dbReference type="Gene3D" id="3.30.560.10">
    <property type="entry name" value="Glucose Oxidase, domain 3"/>
    <property type="match status" value="1"/>
</dbReference>
<organism evidence="8 9">
    <name type="scientific">Nezara viridula</name>
    <name type="common">Southern green stink bug</name>
    <name type="synonym">Cimex viridulus</name>
    <dbReference type="NCBI Taxonomy" id="85310"/>
    <lineage>
        <taxon>Eukaryota</taxon>
        <taxon>Metazoa</taxon>
        <taxon>Ecdysozoa</taxon>
        <taxon>Arthropoda</taxon>
        <taxon>Hexapoda</taxon>
        <taxon>Insecta</taxon>
        <taxon>Pterygota</taxon>
        <taxon>Neoptera</taxon>
        <taxon>Paraneoptera</taxon>
        <taxon>Hemiptera</taxon>
        <taxon>Heteroptera</taxon>
        <taxon>Panheteroptera</taxon>
        <taxon>Pentatomomorpha</taxon>
        <taxon>Pentatomoidea</taxon>
        <taxon>Pentatomidae</taxon>
        <taxon>Pentatominae</taxon>
        <taxon>Nezara</taxon>
    </lineage>
</organism>
<dbReference type="PIRSF" id="PIRSF000137">
    <property type="entry name" value="Alcohol_oxidase"/>
    <property type="match status" value="1"/>
</dbReference>
<dbReference type="Gene3D" id="3.50.50.60">
    <property type="entry name" value="FAD/NAD(P)-binding domain"/>
    <property type="match status" value="1"/>
</dbReference>
<keyword evidence="3" id="KW-0285">Flavoprotein</keyword>
<dbReference type="Proteomes" id="UP001152798">
    <property type="component" value="Chromosome 3"/>
</dbReference>
<dbReference type="EMBL" id="OV725079">
    <property type="protein sequence ID" value="CAH1394550.1"/>
    <property type="molecule type" value="Genomic_DNA"/>
</dbReference>
<feature type="binding site" evidence="5">
    <location>
        <position position="260"/>
    </location>
    <ligand>
        <name>FAD</name>
        <dbReference type="ChEBI" id="CHEBI:57692"/>
    </ligand>
</feature>
<proteinExistence type="inferred from homology"/>
<dbReference type="SUPFAM" id="SSF51905">
    <property type="entry name" value="FAD/NAD(P)-binding domain"/>
    <property type="match status" value="1"/>
</dbReference>
<dbReference type="InterPro" id="IPR012132">
    <property type="entry name" value="GMC_OxRdtase"/>
</dbReference>
<evidence type="ECO:0000256" key="1">
    <source>
        <dbReference type="ARBA" id="ARBA00001974"/>
    </source>
</evidence>
<gene>
    <name evidence="8" type="ORF">NEZAVI_LOCUS5028</name>
</gene>
<dbReference type="GO" id="GO:0016614">
    <property type="term" value="F:oxidoreductase activity, acting on CH-OH group of donors"/>
    <property type="evidence" value="ECO:0007669"/>
    <property type="project" value="InterPro"/>
</dbReference>
<evidence type="ECO:0000256" key="2">
    <source>
        <dbReference type="ARBA" id="ARBA00010790"/>
    </source>
</evidence>
<keyword evidence="4 5" id="KW-0274">FAD</keyword>
<dbReference type="InterPro" id="IPR036188">
    <property type="entry name" value="FAD/NAD-bd_sf"/>
</dbReference>
<dbReference type="PROSITE" id="PS00624">
    <property type="entry name" value="GMC_OXRED_2"/>
    <property type="match status" value="1"/>
</dbReference>
<reference evidence="8" key="1">
    <citation type="submission" date="2022-01" db="EMBL/GenBank/DDBJ databases">
        <authorList>
            <person name="King R."/>
        </authorList>
    </citation>
    <scope>NUCLEOTIDE SEQUENCE</scope>
</reference>
<dbReference type="PANTHER" id="PTHR11552:SF147">
    <property type="entry name" value="CHOLINE DEHYDROGENASE, MITOCHONDRIAL"/>
    <property type="match status" value="1"/>
</dbReference>
<evidence type="ECO:0000256" key="5">
    <source>
        <dbReference type="PIRSR" id="PIRSR000137-2"/>
    </source>
</evidence>
<evidence type="ECO:0000256" key="6">
    <source>
        <dbReference type="SAM" id="MobiDB-lite"/>
    </source>
</evidence>
<dbReference type="AlphaFoldDB" id="A0A9P0EBY3"/>
<dbReference type="Pfam" id="PF05199">
    <property type="entry name" value="GMC_oxred_C"/>
    <property type="match status" value="1"/>
</dbReference>
<dbReference type="OrthoDB" id="269227at2759"/>
<feature type="domain" description="Glucose-methanol-choline oxidoreductase N-terminal" evidence="7">
    <location>
        <begin position="295"/>
        <end position="309"/>
    </location>
</feature>
<dbReference type="InterPro" id="IPR000172">
    <property type="entry name" value="GMC_OxRdtase_N"/>
</dbReference>
<accession>A0A9P0EBY3</accession>
<feature type="region of interest" description="Disordered" evidence="6">
    <location>
        <begin position="588"/>
        <end position="607"/>
    </location>
</feature>
<comment type="similarity">
    <text evidence="2">Belongs to the GMC oxidoreductase family.</text>
</comment>